<evidence type="ECO:0000256" key="1">
    <source>
        <dbReference type="ARBA" id="ARBA00005870"/>
    </source>
</evidence>
<dbReference type="FunFam" id="3.30.70.240:FF:000001">
    <property type="entry name" value="Elongation factor G"/>
    <property type="match status" value="1"/>
</dbReference>
<dbReference type="InterPro" id="IPR035647">
    <property type="entry name" value="EFG_III/V"/>
</dbReference>
<dbReference type="InterPro" id="IPR005517">
    <property type="entry name" value="Transl_elong_EFG/EF2_IV"/>
</dbReference>
<dbReference type="Gene3D" id="2.40.30.10">
    <property type="entry name" value="Translation factors"/>
    <property type="match status" value="1"/>
</dbReference>
<dbReference type="InterPro" id="IPR020568">
    <property type="entry name" value="Ribosomal_Su5_D2-typ_SF"/>
</dbReference>
<dbReference type="SUPFAM" id="SSF52540">
    <property type="entry name" value="P-loop containing nucleoside triphosphate hydrolases"/>
    <property type="match status" value="1"/>
</dbReference>
<dbReference type="InterPro" id="IPR027417">
    <property type="entry name" value="P-loop_NTPase"/>
</dbReference>
<dbReference type="InterPro" id="IPR047872">
    <property type="entry name" value="EFG_IV"/>
</dbReference>
<protein>
    <recommendedName>
        <fullName evidence="6">Elongation factor G</fullName>
    </recommendedName>
</protein>
<dbReference type="InterPro" id="IPR000795">
    <property type="entry name" value="T_Tr_GTP-bd_dom"/>
</dbReference>
<dbReference type="Gene3D" id="3.30.70.240">
    <property type="match status" value="1"/>
</dbReference>
<feature type="domain" description="Tr-type G" evidence="7">
    <location>
        <begin position="11"/>
        <end position="282"/>
    </location>
</feature>
<evidence type="ECO:0000256" key="3">
    <source>
        <dbReference type="ARBA" id="ARBA00022768"/>
    </source>
</evidence>
<dbReference type="RefSeq" id="WP_146885100.1">
    <property type="nucleotide sequence ID" value="NZ_BJXB01000011.1"/>
</dbReference>
<dbReference type="SUPFAM" id="SSF54980">
    <property type="entry name" value="EF-G C-terminal domain-like"/>
    <property type="match status" value="2"/>
</dbReference>
<keyword evidence="9" id="KW-1185">Reference proteome</keyword>
<comment type="caution">
    <text evidence="8">The sequence shown here is derived from an EMBL/GenBank/DDBJ whole genome shotgun (WGS) entry which is preliminary data.</text>
</comment>
<sequence length="670" mass="72924">MFTRQQHLQHKYLRNIGIAAHIDAGKTTTTERILFLTGVTHRIGNVDAGNTTTDHLPEEKARGITIAAAAIETSWERAGETYTLNVIDTPGHVDFTIEVERSMRVLDGAVAVLDASQGVEPQSETIWLQAERYGVPRIVFVNKMDKVGADFALVLQDMQEKLGVKPLAVQKPLGEGADFVGVVDLIEMQAYAFEGLNAVPVALPAEATAARQHLIEQLSEVHDGIMEQYLLGLEVPAEALRQALREVTLKQQAFPVLCGSALKDRGIPQLLDAIIDFLPAPGDRVLPAEVPEDALSALAFKVVTDRFGKLTFVRVYSGVLQTGAYVWNASTETRERINRLVKLRADQEMEVHELHAGEIGAIRGLRHTLTGHTLTHEETPHLLESLHVPEPVITVALEAQNPQDQEKLTAALVRFAQEDPTLQPGTDAVSGRRTLSGMGELHLEVTLERLKRETGLEARTGAPQVAYRETLKKSVQVAHTHRKQTGGKGQFAQVVLEVAPLEAGSGFVFENQTVGGSIPKHFVAAVEKGARQALGSGLFHAPVTDLKVTVLDGKTHTTDSNEASFVTAGHDALKEAFREAGTVLLEPVMQLEVSTPMGFTGVVLSDLQARRGTILGLSSRGPIQWIEAAVPLAELFQYTTRLRSLTQGRAQASMKVSHHHPAPVQLMPET</sequence>
<dbReference type="Pfam" id="PF14492">
    <property type="entry name" value="EFG_III"/>
    <property type="match status" value="1"/>
</dbReference>
<dbReference type="GO" id="GO:0003924">
    <property type="term" value="F:GTPase activity"/>
    <property type="evidence" value="ECO:0007669"/>
    <property type="project" value="InterPro"/>
</dbReference>
<dbReference type="GO" id="GO:0003746">
    <property type="term" value="F:translation elongation factor activity"/>
    <property type="evidence" value="ECO:0007669"/>
    <property type="project" value="UniProtKB-UniRule"/>
</dbReference>
<evidence type="ECO:0000313" key="8">
    <source>
        <dbReference type="EMBL" id="GEM47109.1"/>
    </source>
</evidence>
<dbReference type="InterPro" id="IPR014721">
    <property type="entry name" value="Ribsml_uS5_D2-typ_fold_subgr"/>
</dbReference>
<evidence type="ECO:0000313" key="9">
    <source>
        <dbReference type="Proteomes" id="UP000321306"/>
    </source>
</evidence>
<keyword evidence="3 8" id="KW-0251">Elongation factor</keyword>
<dbReference type="FunFam" id="3.30.70.870:FF:000002">
    <property type="entry name" value="Translation elongation factor 2"/>
    <property type="match status" value="1"/>
</dbReference>
<keyword evidence="5" id="KW-0342">GTP-binding</keyword>
<dbReference type="NCBIfam" id="TIGR00231">
    <property type="entry name" value="small_GTP"/>
    <property type="match status" value="1"/>
</dbReference>
<accession>A0A511N2N1</accession>
<reference evidence="8 9" key="1">
    <citation type="submission" date="2019-07" db="EMBL/GenBank/DDBJ databases">
        <title>Whole genome shotgun sequence of Deinococcus cellulosilyticus NBRC 106333.</title>
        <authorList>
            <person name="Hosoyama A."/>
            <person name="Uohara A."/>
            <person name="Ohji S."/>
            <person name="Ichikawa N."/>
        </authorList>
    </citation>
    <scope>NUCLEOTIDE SEQUENCE [LARGE SCALE GENOMIC DNA]</scope>
    <source>
        <strain evidence="8 9">NBRC 106333</strain>
    </source>
</reference>
<dbReference type="PROSITE" id="PS51722">
    <property type="entry name" value="G_TR_2"/>
    <property type="match status" value="1"/>
</dbReference>
<evidence type="ECO:0000259" key="7">
    <source>
        <dbReference type="PROSITE" id="PS51722"/>
    </source>
</evidence>
<dbReference type="Pfam" id="PF03144">
    <property type="entry name" value="GTP_EFTU_D2"/>
    <property type="match status" value="1"/>
</dbReference>
<dbReference type="CDD" id="cd01434">
    <property type="entry name" value="EFG_mtEFG1_IV"/>
    <property type="match status" value="1"/>
</dbReference>
<dbReference type="Gene3D" id="3.30.70.870">
    <property type="entry name" value="Elongation Factor G (Translational Gtpase), domain 3"/>
    <property type="match status" value="1"/>
</dbReference>
<dbReference type="InterPro" id="IPR035649">
    <property type="entry name" value="EFG_V"/>
</dbReference>
<dbReference type="GO" id="GO:0032790">
    <property type="term" value="P:ribosome disassembly"/>
    <property type="evidence" value="ECO:0007669"/>
    <property type="project" value="TreeGrafter"/>
</dbReference>
<dbReference type="InterPro" id="IPR041095">
    <property type="entry name" value="EFG_II"/>
</dbReference>
<dbReference type="NCBIfam" id="TIGR00484">
    <property type="entry name" value="EF-G"/>
    <property type="match status" value="1"/>
</dbReference>
<dbReference type="InterPro" id="IPR005225">
    <property type="entry name" value="Small_GTP-bd"/>
</dbReference>
<evidence type="ECO:0000256" key="6">
    <source>
        <dbReference type="NCBIfam" id="TIGR00484"/>
    </source>
</evidence>
<dbReference type="InterPro" id="IPR009022">
    <property type="entry name" value="EFG_III"/>
</dbReference>
<evidence type="ECO:0000256" key="2">
    <source>
        <dbReference type="ARBA" id="ARBA00022741"/>
    </source>
</evidence>
<dbReference type="Pfam" id="PF00679">
    <property type="entry name" value="EFG_C"/>
    <property type="match status" value="1"/>
</dbReference>
<gene>
    <name evidence="8" type="primary">fusA</name>
    <name evidence="8" type="ORF">DC3_27440</name>
</gene>
<evidence type="ECO:0000256" key="5">
    <source>
        <dbReference type="ARBA" id="ARBA00023134"/>
    </source>
</evidence>
<dbReference type="EMBL" id="BJXB01000011">
    <property type="protein sequence ID" value="GEM47109.1"/>
    <property type="molecule type" value="Genomic_DNA"/>
</dbReference>
<keyword evidence="4" id="KW-0648">Protein biosynthesis</keyword>
<dbReference type="InterPro" id="IPR004161">
    <property type="entry name" value="EFTu-like_2"/>
</dbReference>
<dbReference type="CDD" id="cd04088">
    <property type="entry name" value="EFG_mtEFG_II"/>
    <property type="match status" value="1"/>
</dbReference>
<dbReference type="InterPro" id="IPR004540">
    <property type="entry name" value="Transl_elong_EFG/EF2"/>
</dbReference>
<dbReference type="FunFam" id="3.40.50.300:FF:000029">
    <property type="entry name" value="Elongation factor G"/>
    <property type="match status" value="1"/>
</dbReference>
<dbReference type="CDD" id="cd01886">
    <property type="entry name" value="EF-G"/>
    <property type="match status" value="1"/>
</dbReference>
<dbReference type="Gene3D" id="3.30.230.10">
    <property type="match status" value="1"/>
</dbReference>
<dbReference type="Pfam" id="PF03764">
    <property type="entry name" value="EFG_IV"/>
    <property type="match status" value="1"/>
</dbReference>
<name>A0A511N2N1_DEIC1</name>
<dbReference type="SMART" id="SM00838">
    <property type="entry name" value="EFG_C"/>
    <property type="match status" value="1"/>
</dbReference>
<dbReference type="SUPFAM" id="SSF54211">
    <property type="entry name" value="Ribosomal protein S5 domain 2-like"/>
    <property type="match status" value="1"/>
</dbReference>
<dbReference type="GO" id="GO:0005525">
    <property type="term" value="F:GTP binding"/>
    <property type="evidence" value="ECO:0007669"/>
    <property type="project" value="UniProtKB-UniRule"/>
</dbReference>
<organism evidence="8 9">
    <name type="scientific">Deinococcus cellulosilyticus (strain DSM 18568 / NBRC 106333 / KACC 11606 / 5516J-15)</name>
    <dbReference type="NCBI Taxonomy" id="1223518"/>
    <lineage>
        <taxon>Bacteria</taxon>
        <taxon>Thermotogati</taxon>
        <taxon>Deinococcota</taxon>
        <taxon>Deinococci</taxon>
        <taxon>Deinococcales</taxon>
        <taxon>Deinococcaceae</taxon>
        <taxon>Deinococcus</taxon>
    </lineage>
</organism>
<dbReference type="PANTHER" id="PTHR43261:SF1">
    <property type="entry name" value="RIBOSOME-RELEASING FACTOR 2, MITOCHONDRIAL"/>
    <property type="match status" value="1"/>
</dbReference>
<dbReference type="InterPro" id="IPR009000">
    <property type="entry name" value="Transl_B-barrel_sf"/>
</dbReference>
<dbReference type="SUPFAM" id="SSF50447">
    <property type="entry name" value="Translation proteins"/>
    <property type="match status" value="1"/>
</dbReference>
<dbReference type="CDD" id="cd03713">
    <property type="entry name" value="EFG_mtEFG_C"/>
    <property type="match status" value="1"/>
</dbReference>
<dbReference type="SMART" id="SM00889">
    <property type="entry name" value="EFG_IV"/>
    <property type="match status" value="1"/>
</dbReference>
<dbReference type="PANTHER" id="PTHR43261">
    <property type="entry name" value="TRANSLATION ELONGATION FACTOR G-RELATED"/>
    <property type="match status" value="1"/>
</dbReference>
<dbReference type="CDD" id="cd16262">
    <property type="entry name" value="EFG_III"/>
    <property type="match status" value="1"/>
</dbReference>
<dbReference type="InterPro" id="IPR000640">
    <property type="entry name" value="EFG_V-like"/>
</dbReference>
<comment type="similarity">
    <text evidence="1">Belongs to the TRAFAC class translation factor GTPase superfamily. Classic translation factor GTPase family. EF-G/EF-2 subfamily.</text>
</comment>
<dbReference type="Pfam" id="PF00009">
    <property type="entry name" value="GTP_EFTU"/>
    <property type="match status" value="1"/>
</dbReference>
<dbReference type="Gene3D" id="3.40.50.300">
    <property type="entry name" value="P-loop containing nucleotide triphosphate hydrolases"/>
    <property type="match status" value="1"/>
</dbReference>
<dbReference type="PRINTS" id="PR00315">
    <property type="entry name" value="ELONGATNFCT"/>
</dbReference>
<dbReference type="NCBIfam" id="NF009381">
    <property type="entry name" value="PRK12740.1-5"/>
    <property type="match status" value="1"/>
</dbReference>
<dbReference type="Proteomes" id="UP000321306">
    <property type="component" value="Unassembled WGS sequence"/>
</dbReference>
<dbReference type="AlphaFoldDB" id="A0A511N2N1"/>
<proteinExistence type="inferred from homology"/>
<keyword evidence="2" id="KW-0547">Nucleotide-binding</keyword>
<evidence type="ECO:0000256" key="4">
    <source>
        <dbReference type="ARBA" id="ARBA00022917"/>
    </source>
</evidence>
<dbReference type="OrthoDB" id="9801591at2"/>